<evidence type="ECO:0000313" key="4">
    <source>
        <dbReference type="EMBL" id="OGN10103.1"/>
    </source>
</evidence>
<dbReference type="PANTHER" id="PTHR43793:SF1">
    <property type="entry name" value="FAD SYNTHASE"/>
    <property type="match status" value="1"/>
</dbReference>
<evidence type="ECO:0000313" key="5">
    <source>
        <dbReference type="Proteomes" id="UP000177167"/>
    </source>
</evidence>
<dbReference type="InterPro" id="IPR050385">
    <property type="entry name" value="Archaeal_FAD_synthase"/>
</dbReference>
<reference evidence="4 5" key="1">
    <citation type="journal article" date="2016" name="Nat. Commun.">
        <title>Thousands of microbial genomes shed light on interconnected biogeochemical processes in an aquifer system.</title>
        <authorList>
            <person name="Anantharaman K."/>
            <person name="Brown C.T."/>
            <person name="Hug L.A."/>
            <person name="Sharon I."/>
            <person name="Castelle C.J."/>
            <person name="Probst A.J."/>
            <person name="Thomas B.C."/>
            <person name="Singh A."/>
            <person name="Wilkins M.J."/>
            <person name="Karaoz U."/>
            <person name="Brodie E.L."/>
            <person name="Williams K.H."/>
            <person name="Hubbard S.S."/>
            <person name="Banfield J.F."/>
        </authorList>
    </citation>
    <scope>NUCLEOTIDE SEQUENCE [LARGE SCALE GENOMIC DNA]</scope>
</reference>
<feature type="domain" description="DAC" evidence="3">
    <location>
        <begin position="160"/>
        <end position="347"/>
    </location>
</feature>
<name>A0A1F8FAD8_9BACT</name>
<organism evidence="4 5">
    <name type="scientific">Candidatus Yanofskybacteria bacterium RIFCSPHIGHO2_02_FULL_41_11</name>
    <dbReference type="NCBI Taxonomy" id="1802675"/>
    <lineage>
        <taxon>Bacteria</taxon>
        <taxon>Candidatus Yanofskyibacteriota</taxon>
    </lineage>
</organism>
<dbReference type="SUPFAM" id="SSF143597">
    <property type="entry name" value="YojJ-like"/>
    <property type="match status" value="1"/>
</dbReference>
<dbReference type="EMBL" id="MGJP01000016">
    <property type="protein sequence ID" value="OGN10103.1"/>
    <property type="molecule type" value="Genomic_DNA"/>
</dbReference>
<accession>A0A1F8FAD8</accession>
<dbReference type="PROSITE" id="PS51794">
    <property type="entry name" value="DAC"/>
    <property type="match status" value="1"/>
</dbReference>
<dbReference type="InterPro" id="IPR003390">
    <property type="entry name" value="DNA_integrity_scan_DisA_N"/>
</dbReference>
<gene>
    <name evidence="4" type="ORF">A3J46_06815</name>
</gene>
<dbReference type="Gene3D" id="3.40.50.620">
    <property type="entry name" value="HUPs"/>
    <property type="match status" value="1"/>
</dbReference>
<keyword evidence="1" id="KW-0808">Transferase</keyword>
<evidence type="ECO:0000256" key="1">
    <source>
        <dbReference type="ARBA" id="ARBA00022679"/>
    </source>
</evidence>
<dbReference type="Gene3D" id="3.40.1700.10">
    <property type="entry name" value="DNA integrity scanning protein, DisA, N-terminal domain"/>
    <property type="match status" value="1"/>
</dbReference>
<dbReference type="PANTHER" id="PTHR43793">
    <property type="entry name" value="FAD SYNTHASE"/>
    <property type="match status" value="1"/>
</dbReference>
<dbReference type="SUPFAM" id="SSF52374">
    <property type="entry name" value="Nucleotidylyl transferase"/>
    <property type="match status" value="1"/>
</dbReference>
<keyword evidence="2" id="KW-0548">Nucleotidyltransferase</keyword>
<dbReference type="AlphaFoldDB" id="A0A1F8FAD8"/>
<comment type="caution">
    <text evidence="4">The sequence shown here is derived from an EMBL/GenBank/DDBJ whole genome shotgun (WGS) entry which is preliminary data.</text>
</comment>
<dbReference type="Pfam" id="PF01467">
    <property type="entry name" value="CTP_transf_like"/>
    <property type="match status" value="1"/>
</dbReference>
<dbReference type="NCBIfam" id="TIGR00125">
    <property type="entry name" value="cyt_tran_rel"/>
    <property type="match status" value="1"/>
</dbReference>
<dbReference type="InterPro" id="IPR014729">
    <property type="entry name" value="Rossmann-like_a/b/a_fold"/>
</dbReference>
<evidence type="ECO:0000256" key="2">
    <source>
        <dbReference type="ARBA" id="ARBA00022695"/>
    </source>
</evidence>
<sequence length="347" mass="39467">MKNERQIVRHDSPQIVVAVSGGMDPIHIGHIRLIQDAKKLGDKLIVILNNDNWLKKKKGHIFMHQNERKEIIEAIKGVDKVVLTGHEPNPEDMSVSRELMKIKPDIFANGGDKTPTNILEAPVCKKIGCEMVFSVGQGGKIQSSSWLLAKYLKSIKAKHQIDIEKTLKKIEKAMVGSKVDLPWLLKKRLSRLILNLMNRRDGFGLFVILGWQNKWNKFTDMPDSRQDIYIRHHVNLNVTEIGKSDIHYDMESTVNFDGAILVNEKGEVLHSGIMIEGLKPKEIAHKIRPGKFKDLSEQFGFKEKVHLRHLSAISASYIFKNTTIFTVSEETDTLHIFEGGKIIYSHS</sequence>
<proteinExistence type="predicted"/>
<evidence type="ECO:0000259" key="3">
    <source>
        <dbReference type="PROSITE" id="PS51794"/>
    </source>
</evidence>
<dbReference type="Proteomes" id="UP000177167">
    <property type="component" value="Unassembled WGS sequence"/>
</dbReference>
<protein>
    <recommendedName>
        <fullName evidence="3">DAC domain-containing protein</fullName>
    </recommendedName>
</protein>
<dbReference type="GO" id="GO:0016779">
    <property type="term" value="F:nucleotidyltransferase activity"/>
    <property type="evidence" value="ECO:0007669"/>
    <property type="project" value="UniProtKB-KW"/>
</dbReference>
<dbReference type="InterPro" id="IPR036888">
    <property type="entry name" value="DNA_integrity_DisA_N_sf"/>
</dbReference>
<dbReference type="InterPro" id="IPR004821">
    <property type="entry name" value="Cyt_trans-like"/>
</dbReference>